<evidence type="ECO:0000313" key="3">
    <source>
        <dbReference type="EMBL" id="AKU98236.1"/>
    </source>
</evidence>
<dbReference type="AlphaFoldDB" id="A0A0K1PXZ2"/>
<dbReference type="Proteomes" id="UP000064967">
    <property type="component" value="Chromosome"/>
</dbReference>
<feature type="region of interest" description="Disordered" evidence="1">
    <location>
        <begin position="28"/>
        <end position="99"/>
    </location>
</feature>
<gene>
    <name evidence="3" type="ORF">AKJ09_04900</name>
</gene>
<feature type="signal peptide" evidence="2">
    <location>
        <begin position="1"/>
        <end position="23"/>
    </location>
</feature>
<keyword evidence="2" id="KW-0732">Signal</keyword>
<evidence type="ECO:0000256" key="1">
    <source>
        <dbReference type="SAM" id="MobiDB-lite"/>
    </source>
</evidence>
<evidence type="ECO:0008006" key="5">
    <source>
        <dbReference type="Google" id="ProtNLM"/>
    </source>
</evidence>
<feature type="chain" id="PRO_5005466801" description="Tryptophan synthase alpha chain" evidence="2">
    <location>
        <begin position="24"/>
        <end position="218"/>
    </location>
</feature>
<evidence type="ECO:0000313" key="4">
    <source>
        <dbReference type="Proteomes" id="UP000064967"/>
    </source>
</evidence>
<protein>
    <recommendedName>
        <fullName evidence="5">Tryptophan synthase alpha chain</fullName>
    </recommendedName>
</protein>
<keyword evidence="4" id="KW-1185">Reference proteome</keyword>
<dbReference type="STRING" id="1391654.AKJ09_04900"/>
<dbReference type="EMBL" id="CP012333">
    <property type="protein sequence ID" value="AKU98236.1"/>
    <property type="molecule type" value="Genomic_DNA"/>
</dbReference>
<accession>A0A0K1PXZ2</accession>
<dbReference type="RefSeq" id="WP_146649236.1">
    <property type="nucleotide sequence ID" value="NZ_CP012333.1"/>
</dbReference>
<name>A0A0K1PXZ2_9BACT</name>
<evidence type="ECO:0000256" key="2">
    <source>
        <dbReference type="SAM" id="SignalP"/>
    </source>
</evidence>
<dbReference type="PROSITE" id="PS51257">
    <property type="entry name" value="PROKAR_LIPOPROTEIN"/>
    <property type="match status" value="1"/>
</dbReference>
<organism evidence="3 4">
    <name type="scientific">Labilithrix luteola</name>
    <dbReference type="NCBI Taxonomy" id="1391654"/>
    <lineage>
        <taxon>Bacteria</taxon>
        <taxon>Pseudomonadati</taxon>
        <taxon>Myxococcota</taxon>
        <taxon>Polyangia</taxon>
        <taxon>Polyangiales</taxon>
        <taxon>Labilitrichaceae</taxon>
        <taxon>Labilithrix</taxon>
    </lineage>
</organism>
<dbReference type="KEGG" id="llu:AKJ09_04900"/>
<sequence length="218" mass="21922">MRRFLLFLGIALVVGACTTITGADKFTIGDAIDDGTPGTSSNRDARAGQGGSDFDGSTVNDSGRPRGDSSTVDGHLEDSGVDASDGALPPPASDPNAVGPCGPPDGPRCDEGYACCATYPVTAPSCILRVYACNAGAGDTRVAHLLCDEKADCSGGQSCCFASSGGGSFSAKCLASCTVKMCRTDAECGGDKCILWPCAKGPVVATCNGDGFDSSLCY</sequence>
<proteinExistence type="predicted"/>
<reference evidence="3 4" key="1">
    <citation type="submission" date="2015-08" db="EMBL/GenBank/DDBJ databases">
        <authorList>
            <person name="Babu N.S."/>
            <person name="Beckwith C.J."/>
            <person name="Beseler K.G."/>
            <person name="Brison A."/>
            <person name="Carone J.V."/>
            <person name="Caskin T.P."/>
            <person name="Diamond M."/>
            <person name="Durham M.E."/>
            <person name="Foxe J.M."/>
            <person name="Go M."/>
            <person name="Henderson B.A."/>
            <person name="Jones I.B."/>
            <person name="McGettigan J.A."/>
            <person name="Micheletti S.J."/>
            <person name="Nasrallah M.E."/>
            <person name="Ortiz D."/>
            <person name="Piller C.R."/>
            <person name="Privatt S.R."/>
            <person name="Schneider S.L."/>
            <person name="Sharp S."/>
            <person name="Smith T.C."/>
            <person name="Stanton J.D."/>
            <person name="Ullery H.E."/>
            <person name="Wilson R.J."/>
            <person name="Serrano M.G."/>
            <person name="Buck G."/>
            <person name="Lee V."/>
            <person name="Wang Y."/>
            <person name="Carvalho R."/>
            <person name="Voegtly L."/>
            <person name="Shi R."/>
            <person name="Duckworth R."/>
            <person name="Johnson A."/>
            <person name="Loviza R."/>
            <person name="Walstead R."/>
            <person name="Shah Z."/>
            <person name="Kiflezghi M."/>
            <person name="Wade K."/>
            <person name="Ball S.L."/>
            <person name="Bradley K.W."/>
            <person name="Asai D.J."/>
            <person name="Bowman C.A."/>
            <person name="Russell D.A."/>
            <person name="Pope W.H."/>
            <person name="Jacobs-Sera D."/>
            <person name="Hendrix R.W."/>
            <person name="Hatfull G.F."/>
        </authorList>
    </citation>
    <scope>NUCLEOTIDE SEQUENCE [LARGE SCALE GENOMIC DNA]</scope>
    <source>
        <strain evidence="3 4">DSM 27648</strain>
    </source>
</reference>